<dbReference type="AlphaFoldDB" id="A0A7J5TRR8"/>
<proteinExistence type="predicted"/>
<organism evidence="2 3">
    <name type="scientific">Rudanella paleaurantiibacter</name>
    <dbReference type="NCBI Taxonomy" id="2614655"/>
    <lineage>
        <taxon>Bacteria</taxon>
        <taxon>Pseudomonadati</taxon>
        <taxon>Bacteroidota</taxon>
        <taxon>Cytophagia</taxon>
        <taxon>Cytophagales</taxon>
        <taxon>Cytophagaceae</taxon>
        <taxon>Rudanella</taxon>
    </lineage>
</organism>
<dbReference type="RefSeq" id="WP_152127194.1">
    <property type="nucleotide sequence ID" value="NZ_WELI01000021.1"/>
</dbReference>
<evidence type="ECO:0000313" key="2">
    <source>
        <dbReference type="EMBL" id="KAB7725587.1"/>
    </source>
</evidence>
<dbReference type="EMBL" id="WELI01000021">
    <property type="protein sequence ID" value="KAB7725587.1"/>
    <property type="molecule type" value="Genomic_DNA"/>
</dbReference>
<reference evidence="2 3" key="1">
    <citation type="submission" date="2019-10" db="EMBL/GenBank/DDBJ databases">
        <title>Rudanella paleaurantiibacter sp. nov., isolated from sludge.</title>
        <authorList>
            <person name="Xu S.Q."/>
        </authorList>
    </citation>
    <scope>NUCLEOTIDE SEQUENCE [LARGE SCALE GENOMIC DNA]</scope>
    <source>
        <strain evidence="2 3">HX-22-17</strain>
    </source>
</reference>
<keyword evidence="1" id="KW-0812">Transmembrane</keyword>
<keyword evidence="1" id="KW-0472">Membrane</keyword>
<evidence type="ECO:0000256" key="1">
    <source>
        <dbReference type="SAM" id="Phobius"/>
    </source>
</evidence>
<sequence>MITRPWVAIMLFLNYLLVVGGGYMNAPGEPRYVIDQFEEHKLHCPHCHHLDIAPFLEEINAELAANQAEETRKASEHQLSLLKMMDVHCLPNELIGPLPTPTYWERIVVNTYRLKRSEGVCNAIFSPPWQGPTLS</sequence>
<feature type="transmembrane region" description="Helical" evidence="1">
    <location>
        <begin position="6"/>
        <end position="26"/>
    </location>
</feature>
<keyword evidence="1" id="KW-1133">Transmembrane helix</keyword>
<comment type="caution">
    <text evidence="2">The sequence shown here is derived from an EMBL/GenBank/DDBJ whole genome shotgun (WGS) entry which is preliminary data.</text>
</comment>
<accession>A0A7J5TRR8</accession>
<protein>
    <submittedName>
        <fullName evidence="2">Uncharacterized protein</fullName>
    </submittedName>
</protein>
<gene>
    <name evidence="2" type="ORF">F5984_25795</name>
</gene>
<evidence type="ECO:0000313" key="3">
    <source>
        <dbReference type="Proteomes" id="UP000488299"/>
    </source>
</evidence>
<name>A0A7J5TRR8_9BACT</name>
<keyword evidence="3" id="KW-1185">Reference proteome</keyword>
<dbReference type="Proteomes" id="UP000488299">
    <property type="component" value="Unassembled WGS sequence"/>
</dbReference>